<evidence type="ECO:0000256" key="3">
    <source>
        <dbReference type="ARBA" id="ARBA00023015"/>
    </source>
</evidence>
<feature type="coiled-coil region" evidence="6">
    <location>
        <begin position="337"/>
        <end position="364"/>
    </location>
</feature>
<keyword evidence="4" id="KW-0238">DNA-binding</keyword>
<dbReference type="InterPro" id="IPR003593">
    <property type="entry name" value="AAA+_ATPase"/>
</dbReference>
<keyword evidence="3" id="KW-0805">Transcription regulation</keyword>
<dbReference type="PROSITE" id="PS50045">
    <property type="entry name" value="SIGMA54_INTERACT_4"/>
    <property type="match status" value="1"/>
</dbReference>
<dbReference type="SMART" id="SM00382">
    <property type="entry name" value="AAA"/>
    <property type="match status" value="1"/>
</dbReference>
<evidence type="ECO:0000256" key="2">
    <source>
        <dbReference type="ARBA" id="ARBA00022840"/>
    </source>
</evidence>
<dbReference type="PROSITE" id="PS00676">
    <property type="entry name" value="SIGMA54_INTERACT_2"/>
    <property type="match status" value="1"/>
</dbReference>
<dbReference type="PANTHER" id="PTHR32071">
    <property type="entry name" value="TRANSCRIPTIONAL REGULATORY PROTEIN"/>
    <property type="match status" value="1"/>
</dbReference>
<dbReference type="CDD" id="cd00009">
    <property type="entry name" value="AAA"/>
    <property type="match status" value="1"/>
</dbReference>
<dbReference type="GeneID" id="83006795"/>
<dbReference type="PANTHER" id="PTHR32071:SF57">
    <property type="entry name" value="C4-DICARBOXYLATE TRANSPORT TRANSCRIPTIONAL REGULATORY PROTEIN DCTD"/>
    <property type="match status" value="1"/>
</dbReference>
<dbReference type="GO" id="GO:0005524">
    <property type="term" value="F:ATP binding"/>
    <property type="evidence" value="ECO:0007669"/>
    <property type="project" value="UniProtKB-KW"/>
</dbReference>
<keyword evidence="6" id="KW-0175">Coiled coil</keyword>
<dbReference type="SUPFAM" id="SSF46689">
    <property type="entry name" value="Homeodomain-like"/>
    <property type="match status" value="1"/>
</dbReference>
<comment type="caution">
    <text evidence="8">The sequence shown here is derived from an EMBL/GenBank/DDBJ whole genome shotgun (WGS) entry which is preliminary data.</text>
</comment>
<evidence type="ECO:0000313" key="9">
    <source>
        <dbReference type="Proteomes" id="UP000284841"/>
    </source>
</evidence>
<dbReference type="InterPro" id="IPR027417">
    <property type="entry name" value="P-loop_NTPase"/>
</dbReference>
<dbReference type="Gene3D" id="1.10.8.60">
    <property type="match status" value="1"/>
</dbReference>
<dbReference type="InterPro" id="IPR058932">
    <property type="entry name" value="KDD_N"/>
</dbReference>
<gene>
    <name evidence="8" type="ORF">DW099_00125</name>
</gene>
<dbReference type="EMBL" id="QRMS01000001">
    <property type="protein sequence ID" value="RHJ89020.1"/>
    <property type="molecule type" value="Genomic_DNA"/>
</dbReference>
<feature type="domain" description="Sigma-54 factor interaction" evidence="7">
    <location>
        <begin position="379"/>
        <end position="608"/>
    </location>
</feature>
<dbReference type="Pfam" id="PF25601">
    <property type="entry name" value="AAA_lid_14"/>
    <property type="match status" value="1"/>
</dbReference>
<evidence type="ECO:0000256" key="5">
    <source>
        <dbReference type="ARBA" id="ARBA00023163"/>
    </source>
</evidence>
<protein>
    <recommendedName>
        <fullName evidence="7">Sigma-54 factor interaction domain-containing protein</fullName>
    </recommendedName>
</protein>
<dbReference type="InterPro" id="IPR025944">
    <property type="entry name" value="Sigma_54_int_dom_CS"/>
</dbReference>
<dbReference type="GO" id="GO:0006355">
    <property type="term" value="P:regulation of DNA-templated transcription"/>
    <property type="evidence" value="ECO:0007669"/>
    <property type="project" value="InterPro"/>
</dbReference>
<evidence type="ECO:0000256" key="6">
    <source>
        <dbReference type="SAM" id="Coils"/>
    </source>
</evidence>
<dbReference type="PROSITE" id="PS00688">
    <property type="entry name" value="SIGMA54_INTERACT_3"/>
    <property type="match status" value="1"/>
</dbReference>
<reference evidence="8 9" key="1">
    <citation type="submission" date="2018-08" db="EMBL/GenBank/DDBJ databases">
        <title>A genome reference for cultivated species of the human gut microbiota.</title>
        <authorList>
            <person name="Zou Y."/>
            <person name="Xue W."/>
            <person name="Luo G."/>
        </authorList>
    </citation>
    <scope>NUCLEOTIDE SEQUENCE [LARGE SCALE GENOMIC DNA]</scope>
    <source>
        <strain evidence="8 9">AM07-24</strain>
    </source>
</reference>
<dbReference type="Pfam" id="PF00158">
    <property type="entry name" value="Sigma54_activat"/>
    <property type="match status" value="1"/>
</dbReference>
<evidence type="ECO:0000313" key="8">
    <source>
        <dbReference type="EMBL" id="RHJ89020.1"/>
    </source>
</evidence>
<dbReference type="Gene3D" id="3.40.50.300">
    <property type="entry name" value="P-loop containing nucleotide triphosphate hydrolases"/>
    <property type="match status" value="1"/>
</dbReference>
<dbReference type="InterPro" id="IPR025943">
    <property type="entry name" value="Sigma_54_int_dom_ATP-bd_2"/>
</dbReference>
<dbReference type="PROSITE" id="PS00675">
    <property type="entry name" value="SIGMA54_INTERACT_1"/>
    <property type="match status" value="1"/>
</dbReference>
<evidence type="ECO:0000259" key="7">
    <source>
        <dbReference type="PROSITE" id="PS50045"/>
    </source>
</evidence>
<dbReference type="InterPro" id="IPR058031">
    <property type="entry name" value="AAA_lid_NorR"/>
</dbReference>
<keyword evidence="2" id="KW-0067">ATP-binding</keyword>
<dbReference type="Gene3D" id="1.10.10.60">
    <property type="entry name" value="Homeodomain-like"/>
    <property type="match status" value="1"/>
</dbReference>
<organism evidence="8 9">
    <name type="scientific">Emergencia timonensis</name>
    <dbReference type="NCBI Taxonomy" id="1776384"/>
    <lineage>
        <taxon>Bacteria</taxon>
        <taxon>Bacillati</taxon>
        <taxon>Bacillota</taxon>
        <taxon>Clostridia</taxon>
        <taxon>Peptostreptococcales</taxon>
        <taxon>Anaerovoracaceae</taxon>
        <taxon>Emergencia</taxon>
    </lineage>
</organism>
<evidence type="ECO:0000256" key="4">
    <source>
        <dbReference type="ARBA" id="ARBA00023125"/>
    </source>
</evidence>
<sequence length="693" mass="78773">MDKNYGLDRVLEPKGLTPATAWKINNDRNLHSKEARINLERIHLEWDNFQQIVSSCGFDEDKIKAKIMDLVEKRGKLHNPFTGTGGVLIGTIEEEAEDLVSENDLRVGDRIYCITSLSCLPLHIESIQEIDYNYGQITCQGYAILFEASPVYKLEKGLRPDYTLAAIDEAGTLFGAYNIAIEHQNKNIVIIGRNVYTTMMYSAAVREAIGPMYNVIAVMDKYAKESLTQEEIETVMYPLIKETYFVDLTEPIKSFQSMIGKNPLVGEADQVIIAEDIFGAETLAVMMVKPFGDLYFTAVENHYAEAQIVAESMGKIMTMYAFDQYIKDYPDFTIRVVKNIQMKLDEINRLYESKKRKNKLTRNRAKSIMITSAGKEDDFVYQSQVTKSMIDEVMNIAKYDCNVIIQGETGVGKEKVLSLIHQNSERHGNPCIKINCATIAESLAESEFFGYEAGAFTGAQASGKPGYFEMANNGILFLDEIGTLSMNMQSKLLRVLQESQFYRVGGTRQISVNVRVIVANNVPLKDLVDKGKFREDLYYRLNICKIDVPPLRDRKDDILCLAQSFVSNWTKKYKIERELSPEALSALYDYYWPGNVRELENVIHRLVISCKDIIISGEIVDDILNENAYGDMIVSVKKTFNRSEHMDFHQLMEQQEKQIIEYALKKEGTTRKAADLLGLPQTTFARKKLKHGL</sequence>
<proteinExistence type="predicted"/>
<evidence type="ECO:0000256" key="1">
    <source>
        <dbReference type="ARBA" id="ARBA00022741"/>
    </source>
</evidence>
<dbReference type="Pfam" id="PF26370">
    <property type="entry name" value="KDD_N"/>
    <property type="match status" value="1"/>
</dbReference>
<dbReference type="InterPro" id="IPR009057">
    <property type="entry name" value="Homeodomain-like_sf"/>
</dbReference>
<dbReference type="SUPFAM" id="SSF52540">
    <property type="entry name" value="P-loop containing nucleoside triphosphate hydrolases"/>
    <property type="match status" value="1"/>
</dbReference>
<dbReference type="RefSeq" id="WP_067538373.1">
    <property type="nucleotide sequence ID" value="NZ_AP025567.1"/>
</dbReference>
<dbReference type="InterPro" id="IPR025662">
    <property type="entry name" value="Sigma_54_int_dom_ATP-bd_1"/>
</dbReference>
<dbReference type="InterPro" id="IPR002078">
    <property type="entry name" value="Sigma_54_int"/>
</dbReference>
<keyword evidence="5" id="KW-0804">Transcription</keyword>
<dbReference type="OrthoDB" id="9803970at2"/>
<accession>A0A415E5S9</accession>
<dbReference type="STRING" id="1776384.GCA_900086585_02247"/>
<keyword evidence="9" id="KW-1185">Reference proteome</keyword>
<dbReference type="FunFam" id="3.40.50.300:FF:000006">
    <property type="entry name" value="DNA-binding transcriptional regulator NtrC"/>
    <property type="match status" value="1"/>
</dbReference>
<keyword evidence="1" id="KW-0547">Nucleotide-binding</keyword>
<dbReference type="GO" id="GO:0003677">
    <property type="term" value="F:DNA binding"/>
    <property type="evidence" value="ECO:0007669"/>
    <property type="project" value="UniProtKB-KW"/>
</dbReference>
<dbReference type="Proteomes" id="UP000284841">
    <property type="component" value="Unassembled WGS sequence"/>
</dbReference>
<name>A0A415E5S9_9FIRM</name>
<dbReference type="AlphaFoldDB" id="A0A415E5S9"/>